<dbReference type="RefSeq" id="WP_378975257.1">
    <property type="nucleotide sequence ID" value="NZ_JBHSWN010000001.1"/>
</dbReference>
<evidence type="ECO:0000256" key="6">
    <source>
        <dbReference type="ARBA" id="ARBA00023077"/>
    </source>
</evidence>
<dbReference type="EMBL" id="JBHSWN010000001">
    <property type="protein sequence ID" value="MFC6788875.1"/>
    <property type="molecule type" value="Genomic_DNA"/>
</dbReference>
<keyword evidence="2 10" id="KW-0813">Transport</keyword>
<keyword evidence="7 10" id="KW-0472">Membrane</keyword>
<dbReference type="PROSITE" id="PS52016">
    <property type="entry name" value="TONB_DEPENDENT_REC_3"/>
    <property type="match status" value="1"/>
</dbReference>
<comment type="subcellular location">
    <subcellularLocation>
        <location evidence="1 10">Cell outer membrane</location>
        <topology evidence="1 10">Multi-pass membrane protein</topology>
    </subcellularLocation>
</comment>
<evidence type="ECO:0000256" key="4">
    <source>
        <dbReference type="ARBA" id="ARBA00022692"/>
    </source>
</evidence>
<dbReference type="Pfam" id="PF07715">
    <property type="entry name" value="Plug"/>
    <property type="match status" value="1"/>
</dbReference>
<dbReference type="PANTHER" id="PTHR30069:SF29">
    <property type="entry name" value="HEMOGLOBIN AND HEMOGLOBIN-HAPTOGLOBIN-BINDING PROTEIN 1-RELATED"/>
    <property type="match status" value="1"/>
</dbReference>
<evidence type="ECO:0000256" key="12">
    <source>
        <dbReference type="SAM" id="SignalP"/>
    </source>
</evidence>
<evidence type="ECO:0000256" key="1">
    <source>
        <dbReference type="ARBA" id="ARBA00004571"/>
    </source>
</evidence>
<keyword evidence="16" id="KW-1185">Reference proteome</keyword>
<evidence type="ECO:0000313" key="16">
    <source>
        <dbReference type="Proteomes" id="UP001596292"/>
    </source>
</evidence>
<evidence type="ECO:0000313" key="15">
    <source>
        <dbReference type="EMBL" id="MFC6788875.1"/>
    </source>
</evidence>
<feature type="chain" id="PRO_5045181881" evidence="12">
    <location>
        <begin position="35"/>
        <end position="774"/>
    </location>
</feature>
<dbReference type="InterPro" id="IPR036942">
    <property type="entry name" value="Beta-barrel_TonB_sf"/>
</dbReference>
<evidence type="ECO:0000256" key="10">
    <source>
        <dbReference type="PROSITE-ProRule" id="PRU01360"/>
    </source>
</evidence>
<dbReference type="Gene3D" id="2.40.170.20">
    <property type="entry name" value="TonB-dependent receptor, beta-barrel domain"/>
    <property type="match status" value="1"/>
</dbReference>
<evidence type="ECO:0000256" key="3">
    <source>
        <dbReference type="ARBA" id="ARBA00022452"/>
    </source>
</evidence>
<evidence type="ECO:0000256" key="11">
    <source>
        <dbReference type="RuleBase" id="RU003357"/>
    </source>
</evidence>
<keyword evidence="5 12" id="KW-0732">Signal</keyword>
<evidence type="ECO:0000256" key="9">
    <source>
        <dbReference type="ARBA" id="ARBA00023237"/>
    </source>
</evidence>
<dbReference type="InterPro" id="IPR012910">
    <property type="entry name" value="Plug_dom"/>
</dbReference>
<keyword evidence="6 11" id="KW-0798">TonB box</keyword>
<keyword evidence="9 10" id="KW-0998">Cell outer membrane</keyword>
<proteinExistence type="inferred from homology"/>
<feature type="domain" description="TonB-dependent receptor plug" evidence="14">
    <location>
        <begin position="77"/>
        <end position="183"/>
    </location>
</feature>
<dbReference type="Gene3D" id="2.170.130.10">
    <property type="entry name" value="TonB-dependent receptor, plug domain"/>
    <property type="match status" value="1"/>
</dbReference>
<feature type="signal peptide" evidence="12">
    <location>
        <begin position="1"/>
        <end position="34"/>
    </location>
</feature>
<dbReference type="Pfam" id="PF00593">
    <property type="entry name" value="TonB_dep_Rec_b-barrel"/>
    <property type="match status" value="1"/>
</dbReference>
<keyword evidence="4 10" id="KW-0812">Transmembrane</keyword>
<organism evidence="15 16">
    <name type="scientific">Methylobacterium komagatae</name>
    <dbReference type="NCBI Taxonomy" id="374425"/>
    <lineage>
        <taxon>Bacteria</taxon>
        <taxon>Pseudomonadati</taxon>
        <taxon>Pseudomonadota</taxon>
        <taxon>Alphaproteobacteria</taxon>
        <taxon>Hyphomicrobiales</taxon>
        <taxon>Methylobacteriaceae</taxon>
        <taxon>Methylobacterium</taxon>
    </lineage>
</organism>
<feature type="domain" description="TonB-dependent receptor-like beta-barrel" evidence="13">
    <location>
        <begin position="312"/>
        <end position="722"/>
    </location>
</feature>
<evidence type="ECO:0000259" key="14">
    <source>
        <dbReference type="Pfam" id="PF07715"/>
    </source>
</evidence>
<protein>
    <submittedName>
        <fullName evidence="15">TonB-dependent receptor family protein</fullName>
    </submittedName>
</protein>
<name>A0ABW2BFT9_9HYPH</name>
<dbReference type="InterPro" id="IPR037066">
    <property type="entry name" value="Plug_dom_sf"/>
</dbReference>
<dbReference type="Proteomes" id="UP001596292">
    <property type="component" value="Unassembled WGS sequence"/>
</dbReference>
<dbReference type="InterPro" id="IPR039426">
    <property type="entry name" value="TonB-dep_rcpt-like"/>
</dbReference>
<sequence length="774" mass="82480">MLGLDLVLGGARRRASLALFGLALVGASSGGARAQEAVTLEELSVTGEGGAPAPVPGFGVSGPPNGASLVIDRPVGQVVSQIDRTNVIANRPATSIGSVLVNSPGVTVRQGNGARDVIVSIRGNNARSTGVIKNMVVLEDGFSLTQPDGASRFDLTDPRAYSRIDVFRGPQSALFGNYATGGAIAFRTRTGREIDGYEVGVDAGSFGYLSNYFTVGGVSGPFEISLFASDVRGNGYQDHSSYDTQTINLLASYTPTPDNRFTLKVINNDLHANLAARSSLAQYRINPYRLGCAAAATAAPGCTTYNYFVNGAFGRTVPVTATEASLQRNDRRTVVALRYEHDIDADTTWRTQLVFDERNFNQPFYTTASTGSYPSWNLLTDLTKRGDLFGLPAVGYVALAYNRLDLGIATYNRAPYNGPSLGGLIGDQNAVQDNLGGRARVEVALTDRVTAVAGISAESTRITGRNLAYSYAASGITRSVADTDRRYLNTAPELALVYRPSDEWQFRSRVATGYTTPAASNLFITPAGLPGNNTQLKTQENLGFDLGADWTPAPGVTFSITGFYEFFRNELVSQSPGAGLQAYTFNAPASEHRGIEVGADWAFAPGWRATAAYGFNDQYYTKYVEQISAGTLTRSFDRAGNRIPGVPANQLLARVGYDVPTGPLAGLGAFVETVFQDDFAIDNANLLKAPGYTIVNANIHYETVLNGGYAKRLNVYFEVRNLFDTVYIASAQNLANSISATTGFQNGAAVLATTTGSIYAGAPRTFTGGMKLSF</sequence>
<accession>A0ABW2BFT9</accession>
<keyword evidence="8 15" id="KW-0675">Receptor</keyword>
<evidence type="ECO:0000256" key="7">
    <source>
        <dbReference type="ARBA" id="ARBA00023136"/>
    </source>
</evidence>
<evidence type="ECO:0000256" key="8">
    <source>
        <dbReference type="ARBA" id="ARBA00023170"/>
    </source>
</evidence>
<comment type="caution">
    <text evidence="15">The sequence shown here is derived from an EMBL/GenBank/DDBJ whole genome shotgun (WGS) entry which is preliminary data.</text>
</comment>
<dbReference type="PANTHER" id="PTHR30069">
    <property type="entry name" value="TONB-DEPENDENT OUTER MEMBRANE RECEPTOR"/>
    <property type="match status" value="1"/>
</dbReference>
<keyword evidence="3 10" id="KW-1134">Transmembrane beta strand</keyword>
<comment type="similarity">
    <text evidence="10 11">Belongs to the TonB-dependent receptor family.</text>
</comment>
<evidence type="ECO:0000259" key="13">
    <source>
        <dbReference type="Pfam" id="PF00593"/>
    </source>
</evidence>
<evidence type="ECO:0000256" key="2">
    <source>
        <dbReference type="ARBA" id="ARBA00022448"/>
    </source>
</evidence>
<dbReference type="InterPro" id="IPR000531">
    <property type="entry name" value="Beta-barrel_TonB"/>
</dbReference>
<reference evidence="16" key="1">
    <citation type="journal article" date="2019" name="Int. J. Syst. Evol. Microbiol.">
        <title>The Global Catalogue of Microorganisms (GCM) 10K type strain sequencing project: providing services to taxonomists for standard genome sequencing and annotation.</title>
        <authorList>
            <consortium name="The Broad Institute Genomics Platform"/>
            <consortium name="The Broad Institute Genome Sequencing Center for Infectious Disease"/>
            <person name="Wu L."/>
            <person name="Ma J."/>
        </authorList>
    </citation>
    <scope>NUCLEOTIDE SEQUENCE [LARGE SCALE GENOMIC DNA]</scope>
    <source>
        <strain evidence="16">CCUG 48316</strain>
    </source>
</reference>
<evidence type="ECO:0000256" key="5">
    <source>
        <dbReference type="ARBA" id="ARBA00022729"/>
    </source>
</evidence>
<gene>
    <name evidence="15" type="ORF">ACFQE0_04080</name>
</gene>
<dbReference type="SUPFAM" id="SSF56935">
    <property type="entry name" value="Porins"/>
    <property type="match status" value="1"/>
</dbReference>